<name>A0ACB8AES4_9AGAM</name>
<dbReference type="EMBL" id="MU267671">
    <property type="protein sequence ID" value="KAH7911662.1"/>
    <property type="molecule type" value="Genomic_DNA"/>
</dbReference>
<organism evidence="1 2">
    <name type="scientific">Hygrophoropsis aurantiaca</name>
    <dbReference type="NCBI Taxonomy" id="72124"/>
    <lineage>
        <taxon>Eukaryota</taxon>
        <taxon>Fungi</taxon>
        <taxon>Dikarya</taxon>
        <taxon>Basidiomycota</taxon>
        <taxon>Agaricomycotina</taxon>
        <taxon>Agaricomycetes</taxon>
        <taxon>Agaricomycetidae</taxon>
        <taxon>Boletales</taxon>
        <taxon>Coniophorineae</taxon>
        <taxon>Hygrophoropsidaceae</taxon>
        <taxon>Hygrophoropsis</taxon>
    </lineage>
</organism>
<sequence length="254" mass="29010">MAVADEFFMLSQSRDIEQWRNSASFIHEIVHAMQHRNECVRHSALQVVRRMRHALASLGTVSAAEIIASIQFESDKDQNLCCLQIIYTFALHHDATWTTDILQKHANILHLQPTEDLSFSAHSVYLLALLAIAEGDNKYDFRSSFEQKLRSEHLSNAWRPEAIGPLTANEPNPDAFDEVLPNFIAFTTRHQTDYGSARSQTCNYPELLLDYLQINRPHNPSVKLLQVMIPKLSPYEFDMEYESDTDSSDADSVD</sequence>
<evidence type="ECO:0000313" key="1">
    <source>
        <dbReference type="EMBL" id="KAH7911662.1"/>
    </source>
</evidence>
<keyword evidence="2" id="KW-1185">Reference proteome</keyword>
<evidence type="ECO:0000313" key="2">
    <source>
        <dbReference type="Proteomes" id="UP000790377"/>
    </source>
</evidence>
<protein>
    <submittedName>
        <fullName evidence="1">Uncharacterized protein</fullName>
    </submittedName>
</protein>
<accession>A0ACB8AES4</accession>
<gene>
    <name evidence="1" type="ORF">BJ138DRAFT_1150130</name>
</gene>
<proteinExistence type="predicted"/>
<reference evidence="1" key="1">
    <citation type="journal article" date="2021" name="New Phytol.">
        <title>Evolutionary innovations through gain and loss of genes in the ectomycorrhizal Boletales.</title>
        <authorList>
            <person name="Wu G."/>
            <person name="Miyauchi S."/>
            <person name="Morin E."/>
            <person name="Kuo A."/>
            <person name="Drula E."/>
            <person name="Varga T."/>
            <person name="Kohler A."/>
            <person name="Feng B."/>
            <person name="Cao Y."/>
            <person name="Lipzen A."/>
            <person name="Daum C."/>
            <person name="Hundley H."/>
            <person name="Pangilinan J."/>
            <person name="Johnson J."/>
            <person name="Barry K."/>
            <person name="LaButti K."/>
            <person name="Ng V."/>
            <person name="Ahrendt S."/>
            <person name="Min B."/>
            <person name="Choi I.G."/>
            <person name="Park H."/>
            <person name="Plett J.M."/>
            <person name="Magnuson J."/>
            <person name="Spatafora J.W."/>
            <person name="Nagy L.G."/>
            <person name="Henrissat B."/>
            <person name="Grigoriev I.V."/>
            <person name="Yang Z.L."/>
            <person name="Xu J."/>
            <person name="Martin F.M."/>
        </authorList>
    </citation>
    <scope>NUCLEOTIDE SEQUENCE</scope>
    <source>
        <strain evidence="1">ATCC 28755</strain>
    </source>
</reference>
<dbReference type="Proteomes" id="UP000790377">
    <property type="component" value="Unassembled WGS sequence"/>
</dbReference>
<comment type="caution">
    <text evidence="1">The sequence shown here is derived from an EMBL/GenBank/DDBJ whole genome shotgun (WGS) entry which is preliminary data.</text>
</comment>